<sequence>MLGTADDRVPRREHLHDRGEVAAAAVDRVGHDGEDHAEAGAEEHGGGEHAERGALRGEDEEEQTEERAEPGARERAGTGGTAPAELAGDAFDGLQVVADDREFADGELGLRERVDGGLRLEVGLVAGDGLPVGSVG</sequence>
<feature type="compositionally biased region" description="Basic and acidic residues" evidence="1">
    <location>
        <begin position="28"/>
        <end position="57"/>
    </location>
</feature>
<evidence type="ECO:0000313" key="2">
    <source>
        <dbReference type="EMBL" id="BDZ55955.1"/>
    </source>
</evidence>
<proteinExistence type="predicted"/>
<feature type="compositionally biased region" description="Basic and acidic residues" evidence="1">
    <location>
        <begin position="65"/>
        <end position="76"/>
    </location>
</feature>
<organism evidence="2 3">
    <name type="scientific">Agromyces marinus</name>
    <dbReference type="NCBI Taxonomy" id="1389020"/>
    <lineage>
        <taxon>Bacteria</taxon>
        <taxon>Bacillati</taxon>
        <taxon>Actinomycetota</taxon>
        <taxon>Actinomycetes</taxon>
        <taxon>Micrococcales</taxon>
        <taxon>Microbacteriaceae</taxon>
        <taxon>Agromyces</taxon>
    </lineage>
</organism>
<evidence type="ECO:0000313" key="3">
    <source>
        <dbReference type="Proteomes" id="UP001321477"/>
    </source>
</evidence>
<protein>
    <submittedName>
        <fullName evidence="2">Uncharacterized protein</fullName>
    </submittedName>
</protein>
<feature type="region of interest" description="Disordered" evidence="1">
    <location>
        <begin position="1"/>
        <end position="88"/>
    </location>
</feature>
<gene>
    <name evidence="2" type="ORF">GCM10025870_30280</name>
</gene>
<name>A0ABM8H573_9MICO</name>
<dbReference type="EMBL" id="AP027734">
    <property type="protein sequence ID" value="BDZ55955.1"/>
    <property type="molecule type" value="Genomic_DNA"/>
</dbReference>
<reference evidence="3" key="1">
    <citation type="journal article" date="2019" name="Int. J. Syst. Evol. Microbiol.">
        <title>The Global Catalogue of Microorganisms (GCM) 10K type strain sequencing project: providing services to taxonomists for standard genome sequencing and annotation.</title>
        <authorList>
            <consortium name="The Broad Institute Genomics Platform"/>
            <consortium name="The Broad Institute Genome Sequencing Center for Infectious Disease"/>
            <person name="Wu L."/>
            <person name="Ma J."/>
        </authorList>
    </citation>
    <scope>NUCLEOTIDE SEQUENCE [LARGE SCALE GENOMIC DNA]</scope>
    <source>
        <strain evidence="3">NBRC 109019</strain>
    </source>
</reference>
<feature type="compositionally biased region" description="Basic and acidic residues" evidence="1">
    <location>
        <begin position="1"/>
        <end position="20"/>
    </location>
</feature>
<keyword evidence="3" id="KW-1185">Reference proteome</keyword>
<evidence type="ECO:0000256" key="1">
    <source>
        <dbReference type="SAM" id="MobiDB-lite"/>
    </source>
</evidence>
<dbReference type="Proteomes" id="UP001321477">
    <property type="component" value="Chromosome"/>
</dbReference>
<accession>A0ABM8H573</accession>